<dbReference type="InterPro" id="IPR012337">
    <property type="entry name" value="RNaseH-like_sf"/>
</dbReference>
<keyword evidence="4" id="KW-0378">Hydrolase</keyword>
<dbReference type="AlphaFoldDB" id="A0A2Z6NB48"/>
<dbReference type="GO" id="GO:0003676">
    <property type="term" value="F:nucleic acid binding"/>
    <property type="evidence" value="ECO:0007669"/>
    <property type="project" value="InterPro"/>
</dbReference>
<evidence type="ECO:0000256" key="3">
    <source>
        <dbReference type="ARBA" id="ARBA00022750"/>
    </source>
</evidence>
<evidence type="ECO:0000256" key="6">
    <source>
        <dbReference type="SAM" id="MobiDB-lite"/>
    </source>
</evidence>
<keyword evidence="2" id="KW-0479">Metal-binding</keyword>
<dbReference type="GO" id="GO:0004190">
    <property type="term" value="F:aspartic-type endopeptidase activity"/>
    <property type="evidence" value="ECO:0007669"/>
    <property type="project" value="UniProtKB-KW"/>
</dbReference>
<feature type="region of interest" description="Disordered" evidence="6">
    <location>
        <begin position="200"/>
        <end position="233"/>
    </location>
</feature>
<dbReference type="SUPFAM" id="SSF57756">
    <property type="entry name" value="Retrovirus zinc finger-like domains"/>
    <property type="match status" value="1"/>
</dbReference>
<dbReference type="SUPFAM" id="SSF56672">
    <property type="entry name" value="DNA/RNA polymerases"/>
    <property type="match status" value="1"/>
</dbReference>
<keyword evidence="1" id="KW-0645">Protease</keyword>
<feature type="compositionally biased region" description="Basic residues" evidence="6">
    <location>
        <begin position="222"/>
        <end position="233"/>
    </location>
</feature>
<keyword evidence="5" id="KW-0862">Zinc</keyword>
<dbReference type="PANTHER" id="PTHR42648:SF18">
    <property type="entry name" value="RETROTRANSPOSON, UNCLASSIFIED-LIKE PROTEIN"/>
    <property type="match status" value="1"/>
</dbReference>
<evidence type="ECO:0000259" key="8">
    <source>
        <dbReference type="PROSITE" id="PS50994"/>
    </source>
</evidence>
<dbReference type="PROSITE" id="PS50158">
    <property type="entry name" value="ZF_CCHC"/>
    <property type="match status" value="1"/>
</dbReference>
<keyword evidence="3" id="KW-0064">Aspartyl protease</keyword>
<dbReference type="CDD" id="cd09272">
    <property type="entry name" value="RNase_HI_RT_Ty1"/>
    <property type="match status" value="1"/>
</dbReference>
<sequence>MAETSTFIQPSIPKFDGHYDHWAMLMENLLRSKELWSPIEVRFTSAPANATAEQQRIAQENQLKDLKVKNYLFQAIDRTILETILNRNTSFDIWEALKTKYQGSTKVKRAQLQALRREFEVLTMGESESVNDYFARTLAIANRMTTHGETVEQVTVVEKILRSMPERFNYVVCSIEQSTDVTTMSIDELQSSLLVQEGRMKGQKQSTDEQALKMAGASRGNGRGRGRNSMRGRGRGRTNKYLVQCYKCHKFGHYQNECPEWENANYCEIDEEEMLLMADTSFNCNTTKEEVWYLDSGCSNHMTGTREWMHDFNDKFTESVKLGDDSKMAVMGKGNVKMNNGGKLHIITDVYYIPGLSSNLLSVGQLQQKNLTIVFKHDVCQIVHNERGLILTTQISANRMYMIFVPMVLPTYMQVSKVNETQLWHNRYAHLSLKSLKTLNQKKMVKGLLEVEDIEDKCVDCLSGKKHRDSIPKNAVWRASNKLELVHSDICGPINPTSNGGNRYFITFTNDFTRKTWIYFLHEKSEALDCFKKFKTLVEKQSNCALLCLRTDRGGEFTSNTFNEFCSTQGIKRQLTAVYTPQQNGVSERKNRTILNMVRSMISARNVPKRFWPEAVNWATYVMNRSLTHVVQDLTPEEAWSGVKPSVHHFRVFGCVAHVHIPDVNRKKLDGKSVMCILLGKSWNWNKQETSSGEGQTLDIDESNGNVIGQEEAEAHNDNTNHDGNEVNEDIQQDGYVSDSSDSDELTPRTRRPPSYLRDYVTNQEQENETDEIQNLALLSFKEDPDSYEEAIKHEVWKKAMESEIEAIKKNDTWELTDLPQGVKPIGVKWIYKTKYNENGKIDKHKARLVAKGYAQKHGIDYSEVFAPMARWDTIRTILSLAALNDWCVFQLDVKSAFLHGELSEDVYVNQPLGFQASNQKLVYKLKKALYGLKQSSRAWYSKIESYFIKEQFAKCPHEHTLFVKNGEGDKILIVSLYVDDLIYTGNDNRMMEEFKSSMKEKFAMTDLGKMKYFLGVEVSQSPQGIFIHQHKYASEILQRFGMEECNKVSSPIVSGCKLVKDEKGQASDATYYKQVIGCLMYLLATRPDMAFSICLATRYMDRPTEMHMEAVKRILRYLKGTMNYGIWYKHIREGKVTLVGWTDSDYAGDYDDRKSTSGYVFTMGTGAISWSSKKQPLLLYLPLRLSLCQLLHVPAKAYG</sequence>
<dbReference type="InterPro" id="IPR039537">
    <property type="entry name" value="Retrotran_Ty1/copia-like"/>
</dbReference>
<dbReference type="Pfam" id="PF22936">
    <property type="entry name" value="Pol_BBD"/>
    <property type="match status" value="1"/>
</dbReference>
<evidence type="ECO:0000259" key="7">
    <source>
        <dbReference type="PROSITE" id="PS50158"/>
    </source>
</evidence>
<evidence type="ECO:0000256" key="2">
    <source>
        <dbReference type="ARBA" id="ARBA00022723"/>
    </source>
</evidence>
<dbReference type="Pfam" id="PF00665">
    <property type="entry name" value="rve"/>
    <property type="match status" value="1"/>
</dbReference>
<proteinExistence type="predicted"/>
<dbReference type="GO" id="GO:0015074">
    <property type="term" value="P:DNA integration"/>
    <property type="evidence" value="ECO:0007669"/>
    <property type="project" value="InterPro"/>
</dbReference>
<dbReference type="InterPro" id="IPR001878">
    <property type="entry name" value="Znf_CCHC"/>
</dbReference>
<dbReference type="Gene3D" id="3.30.420.10">
    <property type="entry name" value="Ribonuclease H-like superfamily/Ribonuclease H"/>
    <property type="match status" value="1"/>
</dbReference>
<dbReference type="GO" id="GO:0006508">
    <property type="term" value="P:proteolysis"/>
    <property type="evidence" value="ECO:0007669"/>
    <property type="project" value="UniProtKB-KW"/>
</dbReference>
<feature type="domain" description="CCHC-type" evidence="7">
    <location>
        <begin position="245"/>
        <end position="260"/>
    </location>
</feature>
<reference evidence="10" key="1">
    <citation type="journal article" date="2017" name="Front. Plant Sci.">
        <title>Climate Clever Clovers: New Paradigm to Reduce the Environmental Footprint of Ruminants by Breeding Low Methanogenic Forages Utilizing Haplotype Variation.</title>
        <authorList>
            <person name="Kaur P."/>
            <person name="Appels R."/>
            <person name="Bayer P.E."/>
            <person name="Keeble-Gagnere G."/>
            <person name="Wang J."/>
            <person name="Hirakawa H."/>
            <person name="Shirasawa K."/>
            <person name="Vercoe P."/>
            <person name="Stefanova K."/>
            <person name="Durmic Z."/>
            <person name="Nichols P."/>
            <person name="Revell C."/>
            <person name="Isobe S.N."/>
            <person name="Edwards D."/>
            <person name="Erskine W."/>
        </authorList>
    </citation>
    <scope>NUCLEOTIDE SEQUENCE [LARGE SCALE GENOMIC DNA]</scope>
    <source>
        <strain evidence="10">cv. Daliak</strain>
    </source>
</reference>
<feature type="region of interest" description="Disordered" evidence="6">
    <location>
        <begin position="734"/>
        <end position="758"/>
    </location>
</feature>
<dbReference type="Pfam" id="PF13976">
    <property type="entry name" value="gag_pre-integrs"/>
    <property type="match status" value="1"/>
</dbReference>
<evidence type="ECO:0000256" key="5">
    <source>
        <dbReference type="PROSITE-ProRule" id="PRU00047"/>
    </source>
</evidence>
<dbReference type="InterPro" id="IPR013103">
    <property type="entry name" value="RVT_2"/>
</dbReference>
<dbReference type="InterPro" id="IPR025724">
    <property type="entry name" value="GAG-pre-integrase_dom"/>
</dbReference>
<dbReference type="Proteomes" id="UP000242715">
    <property type="component" value="Unassembled WGS sequence"/>
</dbReference>
<dbReference type="OrthoDB" id="408995at2759"/>
<organism evidence="9 10">
    <name type="scientific">Trifolium subterraneum</name>
    <name type="common">Subterranean clover</name>
    <dbReference type="NCBI Taxonomy" id="3900"/>
    <lineage>
        <taxon>Eukaryota</taxon>
        <taxon>Viridiplantae</taxon>
        <taxon>Streptophyta</taxon>
        <taxon>Embryophyta</taxon>
        <taxon>Tracheophyta</taxon>
        <taxon>Spermatophyta</taxon>
        <taxon>Magnoliopsida</taxon>
        <taxon>eudicotyledons</taxon>
        <taxon>Gunneridae</taxon>
        <taxon>Pentapetalae</taxon>
        <taxon>rosids</taxon>
        <taxon>fabids</taxon>
        <taxon>Fabales</taxon>
        <taxon>Fabaceae</taxon>
        <taxon>Papilionoideae</taxon>
        <taxon>50 kb inversion clade</taxon>
        <taxon>NPAAA clade</taxon>
        <taxon>Hologalegina</taxon>
        <taxon>IRL clade</taxon>
        <taxon>Trifolieae</taxon>
        <taxon>Trifolium</taxon>
    </lineage>
</organism>
<dbReference type="InterPro" id="IPR036875">
    <property type="entry name" value="Znf_CCHC_sf"/>
</dbReference>
<keyword evidence="10" id="KW-1185">Reference proteome</keyword>
<dbReference type="InterPro" id="IPR043502">
    <property type="entry name" value="DNA/RNA_pol_sf"/>
</dbReference>
<dbReference type="InterPro" id="IPR036397">
    <property type="entry name" value="RNaseH_sf"/>
</dbReference>
<evidence type="ECO:0008006" key="11">
    <source>
        <dbReference type="Google" id="ProtNLM"/>
    </source>
</evidence>
<dbReference type="EMBL" id="DF973543">
    <property type="protein sequence ID" value="GAU34012.1"/>
    <property type="molecule type" value="Genomic_DNA"/>
</dbReference>
<name>A0A2Z6NB48_TRISU</name>
<protein>
    <recommendedName>
        <fullName evidence="11">Integrase catalytic domain-containing protein</fullName>
    </recommendedName>
</protein>
<dbReference type="InterPro" id="IPR001584">
    <property type="entry name" value="Integrase_cat-core"/>
</dbReference>
<dbReference type="Pfam" id="PF07727">
    <property type="entry name" value="RVT_2"/>
    <property type="match status" value="1"/>
</dbReference>
<evidence type="ECO:0000313" key="9">
    <source>
        <dbReference type="EMBL" id="GAU34012.1"/>
    </source>
</evidence>
<evidence type="ECO:0000313" key="10">
    <source>
        <dbReference type="Proteomes" id="UP000242715"/>
    </source>
</evidence>
<accession>A0A2Z6NB48</accession>
<evidence type="ECO:0000256" key="1">
    <source>
        <dbReference type="ARBA" id="ARBA00022670"/>
    </source>
</evidence>
<dbReference type="InterPro" id="IPR054722">
    <property type="entry name" value="PolX-like_BBD"/>
</dbReference>
<dbReference type="PANTHER" id="PTHR42648">
    <property type="entry name" value="TRANSPOSASE, PUTATIVE-RELATED"/>
    <property type="match status" value="1"/>
</dbReference>
<dbReference type="Gene3D" id="4.10.60.10">
    <property type="entry name" value="Zinc finger, CCHC-type"/>
    <property type="match status" value="1"/>
</dbReference>
<dbReference type="SUPFAM" id="SSF53098">
    <property type="entry name" value="Ribonuclease H-like"/>
    <property type="match status" value="1"/>
</dbReference>
<dbReference type="SMART" id="SM00343">
    <property type="entry name" value="ZnF_C2HC"/>
    <property type="match status" value="1"/>
</dbReference>
<keyword evidence="5" id="KW-0863">Zinc-finger</keyword>
<gene>
    <name evidence="9" type="ORF">TSUD_212730</name>
</gene>
<dbReference type="PROSITE" id="PS50994">
    <property type="entry name" value="INTEGRASE"/>
    <property type="match status" value="1"/>
</dbReference>
<feature type="domain" description="Integrase catalytic" evidence="8">
    <location>
        <begin position="468"/>
        <end position="644"/>
    </location>
</feature>
<dbReference type="GO" id="GO:0008270">
    <property type="term" value="F:zinc ion binding"/>
    <property type="evidence" value="ECO:0007669"/>
    <property type="project" value="UniProtKB-KW"/>
</dbReference>
<evidence type="ECO:0000256" key="4">
    <source>
        <dbReference type="ARBA" id="ARBA00022801"/>
    </source>
</evidence>
<dbReference type="Pfam" id="PF14223">
    <property type="entry name" value="Retrotran_gag_2"/>
    <property type="match status" value="1"/>
</dbReference>